<sequence>MNFKGKVISNVMLTSDVFQLIIKVNGKMDYQIGQFVNFYLPHKTLPRPISIAGGDGEYLRFLIKIVGEGTKYLGRLRQGEEINLLGPLGRGFTLENTEDKKVAIVGGGIGIAPLLPLARIKFKEAKYYFGFNQSQFAIDDIGKKYPLTITLDKNGENIVEAFAKDLERERFDFVYFCGPEIMLAKIQDLLVNKGIKGELSTEAKMACGVGGCLVCTCATVDGHKRVCKDGPVFSVGEVVFNG</sequence>
<dbReference type="PANTHER" id="PTHR43513:SF3">
    <property type="entry name" value="DIHYDROOROTATE DEHYDROGENASE B (NAD(+)), ELECTRON TRANSFER SUBUNIT-RELATED"/>
    <property type="match status" value="1"/>
</dbReference>
<organism evidence="14 15">
    <name type="scientific">Anaerobranca gottschalkii DSM 13577</name>
    <dbReference type="NCBI Taxonomy" id="1120990"/>
    <lineage>
        <taxon>Bacteria</taxon>
        <taxon>Bacillati</taxon>
        <taxon>Bacillota</taxon>
        <taxon>Clostridia</taxon>
        <taxon>Eubacteriales</taxon>
        <taxon>Proteinivoracaceae</taxon>
        <taxon>Anaerobranca</taxon>
    </lineage>
</organism>
<protein>
    <submittedName>
        <fullName evidence="14">Dihydroorotate dehydrogenase electron transfer subunit</fullName>
    </submittedName>
</protein>
<dbReference type="InterPro" id="IPR012165">
    <property type="entry name" value="Cyt_c3_hydrogenase_gsu"/>
</dbReference>
<comment type="similarity">
    <text evidence="1">Belongs to the PyrK family.</text>
</comment>
<dbReference type="STRING" id="1120990.SAMN03080614_100346"/>
<comment type="cofactor">
    <cofactor evidence="10">
        <name>[2Fe-2S] cluster</name>
        <dbReference type="ChEBI" id="CHEBI:190135"/>
    </cofactor>
</comment>
<name>A0A1H9YJR3_9FIRM</name>
<reference evidence="15" key="1">
    <citation type="submission" date="2016-10" db="EMBL/GenBank/DDBJ databases">
        <authorList>
            <person name="Varghese N."/>
            <person name="Submissions S."/>
        </authorList>
    </citation>
    <scope>NUCLEOTIDE SEQUENCE [LARGE SCALE GENOMIC DNA]</scope>
    <source>
        <strain evidence="15">DSM 13577</strain>
    </source>
</reference>
<dbReference type="PANTHER" id="PTHR43513">
    <property type="entry name" value="DIHYDROOROTATE DEHYDROGENASE B (NAD(+)), ELECTRON TRANSFER SUBUNIT"/>
    <property type="match status" value="1"/>
</dbReference>
<accession>A0A1H9YJR3</accession>
<evidence type="ECO:0000313" key="14">
    <source>
        <dbReference type="EMBL" id="SES68749.1"/>
    </source>
</evidence>
<dbReference type="AlphaFoldDB" id="A0A1H9YJR3"/>
<dbReference type="Pfam" id="PF00970">
    <property type="entry name" value="FAD_binding_6"/>
    <property type="match status" value="1"/>
</dbReference>
<dbReference type="InterPro" id="IPR050353">
    <property type="entry name" value="PyrK_electron_transfer"/>
</dbReference>
<proteinExistence type="inferred from homology"/>
<evidence type="ECO:0000256" key="3">
    <source>
        <dbReference type="ARBA" id="ARBA00022630"/>
    </source>
</evidence>
<keyword evidence="2" id="KW-0813">Transport</keyword>
<feature type="binding site" evidence="12">
    <location>
        <position position="215"/>
    </location>
    <ligand>
        <name>[2Fe-2S] cluster</name>
        <dbReference type="ChEBI" id="CHEBI:190135"/>
    </ligand>
</feature>
<dbReference type="GO" id="GO:0006221">
    <property type="term" value="P:pyrimidine nucleotide biosynthetic process"/>
    <property type="evidence" value="ECO:0007669"/>
    <property type="project" value="InterPro"/>
</dbReference>
<dbReference type="InterPro" id="IPR019480">
    <property type="entry name" value="Dihydroorotate_DH_Fe-S-bd"/>
</dbReference>
<dbReference type="InterPro" id="IPR008333">
    <property type="entry name" value="Cbr1-like_FAD-bd_dom"/>
</dbReference>
<dbReference type="GO" id="GO:0050660">
    <property type="term" value="F:flavin adenine dinucleotide binding"/>
    <property type="evidence" value="ECO:0007669"/>
    <property type="project" value="InterPro"/>
</dbReference>
<evidence type="ECO:0000256" key="6">
    <source>
        <dbReference type="ARBA" id="ARBA00022827"/>
    </source>
</evidence>
<evidence type="ECO:0000259" key="13">
    <source>
        <dbReference type="PROSITE" id="PS51384"/>
    </source>
</evidence>
<dbReference type="InterPro" id="IPR017938">
    <property type="entry name" value="Riboflavin_synthase-like_b-brl"/>
</dbReference>
<feature type="binding site" evidence="11">
    <location>
        <begin position="47"/>
        <end position="50"/>
    </location>
    <ligand>
        <name>FAD</name>
        <dbReference type="ChEBI" id="CHEBI:57692"/>
    </ligand>
</feature>
<feature type="domain" description="FAD-binding FR-type" evidence="13">
    <location>
        <begin position="1"/>
        <end position="94"/>
    </location>
</feature>
<feature type="binding site" evidence="12">
    <location>
        <position position="227"/>
    </location>
    <ligand>
        <name>[2Fe-2S] cluster</name>
        <dbReference type="ChEBI" id="CHEBI:190135"/>
    </ligand>
</feature>
<dbReference type="SUPFAM" id="SSF52343">
    <property type="entry name" value="Ferredoxin reductase-like, C-terminal NADP-linked domain"/>
    <property type="match status" value="1"/>
</dbReference>
<keyword evidence="8 12" id="KW-0408">Iron</keyword>
<dbReference type="Gene3D" id="2.40.30.10">
    <property type="entry name" value="Translation factors"/>
    <property type="match status" value="1"/>
</dbReference>
<feature type="binding site" evidence="12">
    <location>
        <position position="212"/>
    </location>
    <ligand>
        <name>[2Fe-2S] cluster</name>
        <dbReference type="ChEBI" id="CHEBI:190135"/>
    </ligand>
</feature>
<keyword evidence="5 12" id="KW-0479">Metal-binding</keyword>
<comment type="cofactor">
    <cofactor evidence="12">
        <name>[2Fe-2S] cluster</name>
        <dbReference type="ChEBI" id="CHEBI:190135"/>
    </cofactor>
    <text evidence="12">Binds 1 [2Fe-2S] cluster per subunit.</text>
</comment>
<feature type="binding site" evidence="12">
    <location>
        <position position="207"/>
    </location>
    <ligand>
        <name>[2Fe-2S] cluster</name>
        <dbReference type="ChEBI" id="CHEBI:190135"/>
    </ligand>
</feature>
<evidence type="ECO:0000256" key="11">
    <source>
        <dbReference type="PIRSR" id="PIRSR006816-1"/>
    </source>
</evidence>
<dbReference type="InterPro" id="IPR037117">
    <property type="entry name" value="Dihydroorotate_DH_ele_sf"/>
</dbReference>
<evidence type="ECO:0000256" key="2">
    <source>
        <dbReference type="ARBA" id="ARBA00022448"/>
    </source>
</evidence>
<comment type="cofactor">
    <cofactor evidence="11">
        <name>FAD</name>
        <dbReference type="ChEBI" id="CHEBI:57692"/>
    </cofactor>
    <text evidence="11">Binds 1 FAD per subunit.</text>
</comment>
<evidence type="ECO:0000313" key="15">
    <source>
        <dbReference type="Proteomes" id="UP000243819"/>
    </source>
</evidence>
<dbReference type="GO" id="GO:0016491">
    <property type="term" value="F:oxidoreductase activity"/>
    <property type="evidence" value="ECO:0007669"/>
    <property type="project" value="InterPro"/>
</dbReference>
<dbReference type="SUPFAM" id="SSF63380">
    <property type="entry name" value="Riboflavin synthase domain-like"/>
    <property type="match status" value="1"/>
</dbReference>
<dbReference type="InterPro" id="IPR039261">
    <property type="entry name" value="FNR_nucleotide-bd"/>
</dbReference>
<dbReference type="GO" id="GO:0051537">
    <property type="term" value="F:2 iron, 2 sulfur cluster binding"/>
    <property type="evidence" value="ECO:0007669"/>
    <property type="project" value="UniProtKB-KW"/>
</dbReference>
<dbReference type="Gene3D" id="3.40.50.80">
    <property type="entry name" value="Nucleotide-binding domain of ferredoxin-NADP reductase (FNR) module"/>
    <property type="match status" value="1"/>
</dbReference>
<evidence type="ECO:0000256" key="5">
    <source>
        <dbReference type="ARBA" id="ARBA00022723"/>
    </source>
</evidence>
<evidence type="ECO:0000256" key="8">
    <source>
        <dbReference type="ARBA" id="ARBA00023004"/>
    </source>
</evidence>
<evidence type="ECO:0000256" key="9">
    <source>
        <dbReference type="ARBA" id="ARBA00023014"/>
    </source>
</evidence>
<dbReference type="Proteomes" id="UP000243819">
    <property type="component" value="Unassembled WGS sequence"/>
</dbReference>
<evidence type="ECO:0000256" key="10">
    <source>
        <dbReference type="ARBA" id="ARBA00034078"/>
    </source>
</evidence>
<keyword evidence="6 11" id="KW-0274">FAD</keyword>
<dbReference type="GO" id="GO:0046872">
    <property type="term" value="F:metal ion binding"/>
    <property type="evidence" value="ECO:0007669"/>
    <property type="project" value="UniProtKB-KW"/>
</dbReference>
<evidence type="ECO:0000256" key="7">
    <source>
        <dbReference type="ARBA" id="ARBA00022982"/>
    </source>
</evidence>
<dbReference type="PROSITE" id="PS51384">
    <property type="entry name" value="FAD_FR"/>
    <property type="match status" value="1"/>
</dbReference>
<dbReference type="EMBL" id="FOIF01000003">
    <property type="protein sequence ID" value="SES68749.1"/>
    <property type="molecule type" value="Genomic_DNA"/>
</dbReference>
<evidence type="ECO:0000256" key="12">
    <source>
        <dbReference type="PIRSR" id="PIRSR006816-2"/>
    </source>
</evidence>
<feature type="binding site" evidence="11">
    <location>
        <begin position="69"/>
        <end position="70"/>
    </location>
    <ligand>
        <name>FAD</name>
        <dbReference type="ChEBI" id="CHEBI:57692"/>
    </ligand>
</feature>
<dbReference type="Pfam" id="PF10418">
    <property type="entry name" value="DHODB_Fe-S_bind"/>
    <property type="match status" value="1"/>
</dbReference>
<dbReference type="RefSeq" id="WP_091348467.1">
    <property type="nucleotide sequence ID" value="NZ_FOIF01000003.1"/>
</dbReference>
<keyword evidence="4 12" id="KW-0001">2Fe-2S</keyword>
<dbReference type="OrthoDB" id="9789468at2"/>
<keyword evidence="15" id="KW-1185">Reference proteome</keyword>
<keyword evidence="9 12" id="KW-0411">Iron-sulfur</keyword>
<dbReference type="Gene3D" id="2.10.240.10">
    <property type="entry name" value="Dihydroorotate dehydrogenase, electron transfer subunit"/>
    <property type="match status" value="1"/>
</dbReference>
<dbReference type="PIRSF" id="PIRSF006816">
    <property type="entry name" value="Cyc3_hyd_g"/>
    <property type="match status" value="1"/>
</dbReference>
<keyword evidence="3 11" id="KW-0285">Flavoprotein</keyword>
<dbReference type="InterPro" id="IPR017927">
    <property type="entry name" value="FAD-bd_FR_type"/>
</dbReference>
<evidence type="ECO:0000256" key="1">
    <source>
        <dbReference type="ARBA" id="ARBA00006422"/>
    </source>
</evidence>
<keyword evidence="7" id="KW-0249">Electron transport</keyword>
<evidence type="ECO:0000256" key="4">
    <source>
        <dbReference type="ARBA" id="ARBA00022714"/>
    </source>
</evidence>
<gene>
    <name evidence="14" type="ORF">SAMN03080614_100346</name>
</gene>